<dbReference type="InterPro" id="IPR001368">
    <property type="entry name" value="TNFR/NGFR_Cys_rich_reg"/>
</dbReference>
<dbReference type="PROSITE" id="PS50050">
    <property type="entry name" value="TNFR_NGFR_2"/>
    <property type="match status" value="1"/>
</dbReference>
<evidence type="ECO:0000256" key="3">
    <source>
        <dbReference type="SAM" id="SignalP"/>
    </source>
</evidence>
<dbReference type="RefSeq" id="XP_018083418.1">
    <property type="nucleotide sequence ID" value="XM_018227929.2"/>
</dbReference>
<keyword evidence="4" id="KW-1185">Reference proteome</keyword>
<feature type="chain" id="PRO_5043321447" evidence="3">
    <location>
        <begin position="22"/>
        <end position="285"/>
    </location>
</feature>
<evidence type="ECO:0000256" key="2">
    <source>
        <dbReference type="SAM" id="Phobius"/>
    </source>
</evidence>
<keyword evidence="2" id="KW-0472">Membrane</keyword>
<dbReference type="PANTHER" id="PTHR47139:SF1">
    <property type="entry name" value="TUMOR NECROSIS FACTOR RECEPTOR SUPERFAMILY MEMBER 9"/>
    <property type="match status" value="1"/>
</dbReference>
<dbReference type="PROSITE" id="PS00652">
    <property type="entry name" value="TNFR_NGFR_1"/>
    <property type="match status" value="1"/>
</dbReference>
<dbReference type="SMART" id="SM00208">
    <property type="entry name" value="TNFR"/>
    <property type="match status" value="2"/>
</dbReference>
<organism evidence="4 5">
    <name type="scientific">Xenopus laevis</name>
    <name type="common">African clawed frog</name>
    <dbReference type="NCBI Taxonomy" id="8355"/>
    <lineage>
        <taxon>Eukaryota</taxon>
        <taxon>Metazoa</taxon>
        <taxon>Chordata</taxon>
        <taxon>Craniata</taxon>
        <taxon>Vertebrata</taxon>
        <taxon>Euteleostomi</taxon>
        <taxon>Amphibia</taxon>
        <taxon>Batrachia</taxon>
        <taxon>Anura</taxon>
        <taxon>Pipoidea</taxon>
        <taxon>Pipidae</taxon>
        <taxon>Xenopodinae</taxon>
        <taxon>Xenopus</taxon>
        <taxon>Xenopus</taxon>
    </lineage>
</organism>
<gene>
    <name evidence="5" type="primary">LOC108697673</name>
</gene>
<dbReference type="STRING" id="8355.A0A1L8FGC9"/>
<feature type="signal peptide" evidence="3">
    <location>
        <begin position="1"/>
        <end position="21"/>
    </location>
</feature>
<dbReference type="InterPro" id="IPR009030">
    <property type="entry name" value="Growth_fac_rcpt_cys_sf"/>
</dbReference>
<keyword evidence="2" id="KW-1133">Transmembrane helix</keyword>
<evidence type="ECO:0000313" key="4">
    <source>
        <dbReference type="Proteomes" id="UP000186698"/>
    </source>
</evidence>
<dbReference type="AlphaFoldDB" id="A0A1L8FGC9"/>
<reference evidence="5" key="1">
    <citation type="submission" date="2025-08" db="UniProtKB">
        <authorList>
            <consortium name="RefSeq"/>
        </authorList>
    </citation>
    <scope>IDENTIFICATION</scope>
    <source>
        <strain evidence="5">J_2021</strain>
        <tissue evidence="5">Erythrocytes</tissue>
    </source>
</reference>
<dbReference type="OrthoDB" id="9907722at2759"/>
<keyword evidence="3" id="KW-0732">Signal</keyword>
<dbReference type="GO" id="GO:0038023">
    <property type="term" value="F:signaling receptor activity"/>
    <property type="evidence" value="ECO:0000318"/>
    <property type="project" value="GO_Central"/>
</dbReference>
<dbReference type="CTD" id="108697673"/>
<dbReference type="Gene3D" id="2.10.50.10">
    <property type="entry name" value="Tumor Necrosis Factor Receptor, subunit A, domain 2"/>
    <property type="match status" value="2"/>
</dbReference>
<dbReference type="SUPFAM" id="SSF57184">
    <property type="entry name" value="Growth factor receptor domain"/>
    <property type="match status" value="1"/>
</dbReference>
<dbReference type="PANTHER" id="PTHR47139">
    <property type="entry name" value="TUMOR NECROSIS FACTOR RECEPTOR SUPERFAMILY MEMBER 9"/>
    <property type="match status" value="1"/>
</dbReference>
<dbReference type="GO" id="GO:0042127">
    <property type="term" value="P:regulation of cell population proliferation"/>
    <property type="evidence" value="ECO:0000318"/>
    <property type="project" value="GO_Central"/>
</dbReference>
<dbReference type="Pfam" id="PF00020">
    <property type="entry name" value="TNFR_c6"/>
    <property type="match status" value="2"/>
</dbReference>
<keyword evidence="2" id="KW-0812">Transmembrane</keyword>
<dbReference type="KEGG" id="xla:108697673"/>
<proteinExistence type="predicted"/>
<dbReference type="GeneID" id="108697673"/>
<protein>
    <submittedName>
        <fullName evidence="5">Tumor necrosis factor receptor superfamily member 9</fullName>
    </submittedName>
</protein>
<evidence type="ECO:0000256" key="1">
    <source>
        <dbReference type="SAM" id="MobiDB-lite"/>
    </source>
</evidence>
<dbReference type="Proteomes" id="UP000186698">
    <property type="component" value="Chromosome 7S"/>
</dbReference>
<dbReference type="Bgee" id="108697673">
    <property type="expression patterns" value="Expressed in spleen and 9 other cell types or tissues"/>
</dbReference>
<evidence type="ECO:0000313" key="5">
    <source>
        <dbReference type="RefSeq" id="XP_018083418.1"/>
    </source>
</evidence>
<keyword evidence="5" id="KW-0675">Receptor</keyword>
<dbReference type="PaxDb" id="8355-A0A1L8FGC9"/>
<feature type="transmembrane region" description="Helical" evidence="2">
    <location>
        <begin position="215"/>
        <end position="239"/>
    </location>
</feature>
<name>A0A1L8FGC9_XENLA</name>
<sequence>METAFWSLMPGLLVLMSAGAAELSNGCHTKSGNCCILCNPGFLLNMMSECGQCNRCPGGSFMEAPNSKSSCQRCKICENTFEYNRKCTPTSNAVCKCTKGRICVGENCEKCAIYECPEGQEITGQKCTDCPHGTFKSGGEGKCRPWTICRKPAKVVLNGTRTSDVICGDTMSRTTQRMSTASSRVTQRPRVVQEDKKVNRQSVTNAEPGPSVNAVLIHVLIVGGALISIAILLCSLPYLKKWMKKIKKEFKKFPNQPVKNPEQEDPFPYPVKEQGEEEEPINREP</sequence>
<feature type="region of interest" description="Disordered" evidence="1">
    <location>
        <begin position="252"/>
        <end position="285"/>
    </location>
</feature>
<accession>A0A1L8FGC9</accession>